<organism evidence="1 2">
    <name type="scientific">Rhizophagus irregularis (strain DAOM 197198w)</name>
    <name type="common">Glomus intraradices</name>
    <dbReference type="NCBI Taxonomy" id="1432141"/>
    <lineage>
        <taxon>Eukaryota</taxon>
        <taxon>Fungi</taxon>
        <taxon>Fungi incertae sedis</taxon>
        <taxon>Mucoromycota</taxon>
        <taxon>Glomeromycotina</taxon>
        <taxon>Glomeromycetes</taxon>
        <taxon>Glomerales</taxon>
        <taxon>Glomeraceae</taxon>
        <taxon>Rhizophagus</taxon>
    </lineage>
</organism>
<keyword evidence="2" id="KW-1185">Reference proteome</keyword>
<dbReference type="OrthoDB" id="2410986at2759"/>
<gene>
    <name evidence="1" type="ORF">RirG_057120</name>
</gene>
<evidence type="ECO:0000313" key="2">
    <source>
        <dbReference type="Proteomes" id="UP000022910"/>
    </source>
</evidence>
<comment type="caution">
    <text evidence="1">The sequence shown here is derived from an EMBL/GenBank/DDBJ whole genome shotgun (WGS) entry which is preliminary data.</text>
</comment>
<dbReference type="Proteomes" id="UP000022910">
    <property type="component" value="Unassembled WGS sequence"/>
</dbReference>
<accession>A0A015L1Z8</accession>
<evidence type="ECO:0000313" key="1">
    <source>
        <dbReference type="EMBL" id="EXX73799.1"/>
    </source>
</evidence>
<dbReference type="AlphaFoldDB" id="A0A015L1Z8"/>
<proteinExistence type="predicted"/>
<name>A0A015L1Z8_RHIIW</name>
<reference evidence="1 2" key="1">
    <citation type="submission" date="2014-02" db="EMBL/GenBank/DDBJ databases">
        <title>Single nucleus genome sequencing reveals high similarity among nuclei of an endomycorrhizal fungus.</title>
        <authorList>
            <person name="Lin K."/>
            <person name="Geurts R."/>
            <person name="Zhang Z."/>
            <person name="Limpens E."/>
            <person name="Saunders D.G."/>
            <person name="Mu D."/>
            <person name="Pang E."/>
            <person name="Cao H."/>
            <person name="Cha H."/>
            <person name="Lin T."/>
            <person name="Zhou Q."/>
            <person name="Shang Y."/>
            <person name="Li Y."/>
            <person name="Ivanov S."/>
            <person name="Sharma T."/>
            <person name="Velzen R.V."/>
            <person name="Ruijter N.D."/>
            <person name="Aanen D.K."/>
            <person name="Win J."/>
            <person name="Kamoun S."/>
            <person name="Bisseling T."/>
            <person name="Huang S."/>
        </authorList>
    </citation>
    <scope>NUCLEOTIDE SEQUENCE [LARGE SCALE GENOMIC DNA]</scope>
    <source>
        <strain evidence="2">DAOM197198w</strain>
    </source>
</reference>
<protein>
    <submittedName>
        <fullName evidence="1">Uncharacterized protein</fullName>
    </submittedName>
</protein>
<sequence length="182" mass="21277">MNNERKYYPRNDVTFQKMLQLLVSKNNLKFTVFIETPLKPFNKWTFPKVCQLYGLSDNPNPSIDVYPVFKFSCVDTKNEKYGEVLQKLFDKLETHVTITFIDVSYKVTKSIYSYSFLTSATFPFKSQIKIVPKKLVEGKNKHGNLDFGIESCTTGRTVGLIEIKKMILSRAWLKPPYRWNLH</sequence>
<dbReference type="EMBL" id="JEMT01013686">
    <property type="protein sequence ID" value="EXX73799.1"/>
    <property type="molecule type" value="Genomic_DNA"/>
</dbReference>
<dbReference type="HOGENOM" id="CLU_135779_0_0_1"/>